<keyword evidence="7" id="KW-0238">DNA-binding</keyword>
<evidence type="ECO:0000313" key="12">
    <source>
        <dbReference type="EMBL" id="CAB4015185.1"/>
    </source>
</evidence>
<keyword evidence="3 11" id="KW-0547">Nucleotide-binding</keyword>
<keyword evidence="5 11" id="KW-0347">Helicase</keyword>
<dbReference type="OrthoDB" id="5978603at2759"/>
<comment type="catalytic activity">
    <reaction evidence="11">
        <text>ATP + H2O = ADP + phosphate + H(+)</text>
        <dbReference type="Rhea" id="RHEA:13065"/>
        <dbReference type="ChEBI" id="CHEBI:15377"/>
        <dbReference type="ChEBI" id="CHEBI:15378"/>
        <dbReference type="ChEBI" id="CHEBI:30616"/>
        <dbReference type="ChEBI" id="CHEBI:43474"/>
        <dbReference type="ChEBI" id="CHEBI:456216"/>
    </reaction>
</comment>
<dbReference type="EC" id="5.6.2.4" evidence="11"/>
<dbReference type="InterPro" id="IPR014001">
    <property type="entry name" value="Helicase_ATP-bd"/>
</dbReference>
<gene>
    <name evidence="12" type="ORF">PACLA_8A019291</name>
</gene>
<keyword evidence="6 11" id="KW-0067">ATP-binding</keyword>
<protein>
    <recommendedName>
        <fullName evidence="11">ATP-dependent DNA helicase</fullName>
        <ecNumber evidence="11">5.6.2.4</ecNumber>
    </recommendedName>
</protein>
<dbReference type="InterPro" id="IPR027417">
    <property type="entry name" value="P-loop_NTPase"/>
</dbReference>
<dbReference type="SMART" id="SM00490">
    <property type="entry name" value="HELICc"/>
    <property type="match status" value="1"/>
</dbReference>
<dbReference type="InterPro" id="IPR004589">
    <property type="entry name" value="DNA_helicase_ATP-dep_RecQ"/>
</dbReference>
<dbReference type="GO" id="GO:0003677">
    <property type="term" value="F:DNA binding"/>
    <property type="evidence" value="ECO:0007669"/>
    <property type="project" value="UniProtKB-KW"/>
</dbReference>
<comment type="similarity">
    <text evidence="2 11">Belongs to the helicase family. RecQ subfamily.</text>
</comment>
<evidence type="ECO:0000256" key="10">
    <source>
        <dbReference type="ARBA" id="ARBA00034617"/>
    </source>
</evidence>
<dbReference type="PROSITE" id="PS51194">
    <property type="entry name" value="HELICASE_CTER"/>
    <property type="match status" value="1"/>
</dbReference>
<dbReference type="GO" id="GO:0016787">
    <property type="term" value="F:hydrolase activity"/>
    <property type="evidence" value="ECO:0007669"/>
    <property type="project" value="UniProtKB-KW"/>
</dbReference>
<dbReference type="Pfam" id="PF00271">
    <property type="entry name" value="Helicase_C"/>
    <property type="match status" value="1"/>
</dbReference>
<dbReference type="PROSITE" id="PS51192">
    <property type="entry name" value="HELICASE_ATP_BIND_1"/>
    <property type="match status" value="1"/>
</dbReference>
<evidence type="ECO:0000256" key="11">
    <source>
        <dbReference type="RuleBase" id="RU364117"/>
    </source>
</evidence>
<dbReference type="InterPro" id="IPR036388">
    <property type="entry name" value="WH-like_DNA-bd_sf"/>
</dbReference>
<dbReference type="InterPro" id="IPR018982">
    <property type="entry name" value="RQC_domain"/>
</dbReference>
<reference evidence="12" key="1">
    <citation type="submission" date="2020-04" db="EMBL/GenBank/DDBJ databases">
        <authorList>
            <person name="Alioto T."/>
            <person name="Alioto T."/>
            <person name="Gomez Garrido J."/>
        </authorList>
    </citation>
    <scope>NUCLEOTIDE SEQUENCE</scope>
    <source>
        <strain evidence="12">A484AB</strain>
    </source>
</reference>
<dbReference type="SMART" id="SM00487">
    <property type="entry name" value="DEXDc"/>
    <property type="match status" value="1"/>
</dbReference>
<name>A0A7D9IS93_PARCT</name>
<evidence type="ECO:0000256" key="3">
    <source>
        <dbReference type="ARBA" id="ARBA00022741"/>
    </source>
</evidence>
<dbReference type="AlphaFoldDB" id="A0A7D9IS93"/>
<dbReference type="SUPFAM" id="SSF52540">
    <property type="entry name" value="P-loop containing nucleoside triphosphate hydrolases"/>
    <property type="match status" value="1"/>
</dbReference>
<dbReference type="InterPro" id="IPR001650">
    <property type="entry name" value="Helicase_C-like"/>
</dbReference>
<dbReference type="GO" id="GO:0006260">
    <property type="term" value="P:DNA replication"/>
    <property type="evidence" value="ECO:0007669"/>
    <property type="project" value="InterPro"/>
</dbReference>
<keyword evidence="4 11" id="KW-0378">Hydrolase</keyword>
<dbReference type="InterPro" id="IPR036390">
    <property type="entry name" value="WH_DNA-bd_sf"/>
</dbReference>
<keyword evidence="9 11" id="KW-0539">Nucleus</keyword>
<comment type="catalytic activity">
    <reaction evidence="10 11">
        <text>Couples ATP hydrolysis with the unwinding of duplex DNA by translocating in the 3'-5' direction.</text>
        <dbReference type="EC" id="5.6.2.4"/>
    </reaction>
</comment>
<dbReference type="GO" id="GO:0043138">
    <property type="term" value="F:3'-5' DNA helicase activity"/>
    <property type="evidence" value="ECO:0007669"/>
    <property type="project" value="UniProtKB-EC"/>
</dbReference>
<dbReference type="GO" id="GO:0005737">
    <property type="term" value="C:cytoplasm"/>
    <property type="evidence" value="ECO:0007669"/>
    <property type="project" value="TreeGrafter"/>
</dbReference>
<dbReference type="NCBIfam" id="TIGR00614">
    <property type="entry name" value="recQ_fam"/>
    <property type="match status" value="1"/>
</dbReference>
<proteinExistence type="inferred from homology"/>
<dbReference type="GO" id="GO:0005524">
    <property type="term" value="F:ATP binding"/>
    <property type="evidence" value="ECO:0007669"/>
    <property type="project" value="UniProtKB-KW"/>
</dbReference>
<comment type="caution">
    <text evidence="12">The sequence shown here is derived from an EMBL/GenBank/DDBJ whole genome shotgun (WGS) entry which is preliminary data.</text>
</comment>
<dbReference type="Pfam" id="PF09382">
    <property type="entry name" value="RQC"/>
    <property type="match status" value="1"/>
</dbReference>
<evidence type="ECO:0000256" key="2">
    <source>
        <dbReference type="ARBA" id="ARBA00005446"/>
    </source>
</evidence>
<dbReference type="PANTHER" id="PTHR13710">
    <property type="entry name" value="DNA HELICASE RECQ FAMILY MEMBER"/>
    <property type="match status" value="1"/>
</dbReference>
<dbReference type="Pfam" id="PF16124">
    <property type="entry name" value="RecQ_Zn_bind"/>
    <property type="match status" value="1"/>
</dbReference>
<dbReference type="GO" id="GO:0005634">
    <property type="term" value="C:nucleus"/>
    <property type="evidence" value="ECO:0007669"/>
    <property type="project" value="UniProtKB-SubCell"/>
</dbReference>
<dbReference type="Pfam" id="PF00270">
    <property type="entry name" value="DEAD"/>
    <property type="match status" value="1"/>
</dbReference>
<evidence type="ECO:0000256" key="7">
    <source>
        <dbReference type="ARBA" id="ARBA00023125"/>
    </source>
</evidence>
<organism evidence="12 13">
    <name type="scientific">Paramuricea clavata</name>
    <name type="common">Red gorgonian</name>
    <name type="synonym">Violescent sea-whip</name>
    <dbReference type="NCBI Taxonomy" id="317549"/>
    <lineage>
        <taxon>Eukaryota</taxon>
        <taxon>Metazoa</taxon>
        <taxon>Cnidaria</taxon>
        <taxon>Anthozoa</taxon>
        <taxon>Octocorallia</taxon>
        <taxon>Malacalcyonacea</taxon>
        <taxon>Plexauridae</taxon>
        <taxon>Paramuricea</taxon>
    </lineage>
</organism>
<evidence type="ECO:0000313" key="13">
    <source>
        <dbReference type="Proteomes" id="UP001152795"/>
    </source>
</evidence>
<dbReference type="GO" id="GO:0000724">
    <property type="term" value="P:double-strand break repair via homologous recombination"/>
    <property type="evidence" value="ECO:0007669"/>
    <property type="project" value="TreeGrafter"/>
</dbReference>
<comment type="subcellular location">
    <subcellularLocation>
        <location evidence="1 11">Nucleus</location>
    </subcellularLocation>
</comment>
<dbReference type="PANTHER" id="PTHR13710:SF153">
    <property type="entry name" value="RECQ-LIKE DNA HELICASE BLM"/>
    <property type="match status" value="1"/>
</dbReference>
<dbReference type="GO" id="GO:0005694">
    <property type="term" value="C:chromosome"/>
    <property type="evidence" value="ECO:0007669"/>
    <property type="project" value="TreeGrafter"/>
</dbReference>
<dbReference type="GO" id="GO:0009378">
    <property type="term" value="F:four-way junction helicase activity"/>
    <property type="evidence" value="ECO:0007669"/>
    <property type="project" value="TreeGrafter"/>
</dbReference>
<dbReference type="Gene3D" id="1.10.10.10">
    <property type="entry name" value="Winged helix-like DNA-binding domain superfamily/Winged helix DNA-binding domain"/>
    <property type="match status" value="1"/>
</dbReference>
<dbReference type="EMBL" id="CACRXK020008616">
    <property type="protein sequence ID" value="CAB4015185.1"/>
    <property type="molecule type" value="Genomic_DNA"/>
</dbReference>
<sequence length="545" mass="61109">MADVTSLQEAVIDDRQVPQPSDDPYLDILQNIFHHQNFRGIQRDAIECIALDKDALVVIPTGGGKSSCYWIPGMAMSGVTVVITPLMALQSDQVNKLRNYGINVCSVNSSMPAEEREIVFHSLSQPETTFKFFYLTPEFALSPPAMACFKSMVENKSLLRFIVDEAHCVDMWGQNFRPSYGELGNLKQFGRPIAAFTGTATNLTKEKIVKNLGLDEAVVIQSTCNRSNLIFNVVSKSGPHAKEDVVKYVQDNYRDSCGIVYCSTTKDTVELAYIFKSKGLSAVYYHGKLDFFEKNDNAKAWLSGKASVMCATSAFGMGIDKPNVRFVVHLSLPKSLEEYYQEAGRAGRDGTKSHCTLMYRFEDRNKLIQLISKSSSEEHLEFQMTSLNKVVSYCMSHVCRRKLLMEYFDDETEANCNGTCDNCSKTPPAIKDYTNESINVCHCVEEMLAVNAKINVKQVALAFKGSKSKRDIESKGFHVISHYGSGRNVFNNDADAIKFVQHLIVHEVLLENIRAVDDRFTTPYITLGKKAQSLINREICVFLMI</sequence>
<dbReference type="SUPFAM" id="SSF46785">
    <property type="entry name" value="Winged helix' DNA-binding domain"/>
    <property type="match status" value="1"/>
</dbReference>
<evidence type="ECO:0000256" key="6">
    <source>
        <dbReference type="ARBA" id="ARBA00022840"/>
    </source>
</evidence>
<evidence type="ECO:0000256" key="9">
    <source>
        <dbReference type="ARBA" id="ARBA00023242"/>
    </source>
</evidence>
<keyword evidence="13" id="KW-1185">Reference proteome</keyword>
<dbReference type="CDD" id="cd17920">
    <property type="entry name" value="DEXHc_RecQ"/>
    <property type="match status" value="1"/>
</dbReference>
<keyword evidence="8" id="KW-0413">Isomerase</keyword>
<dbReference type="InterPro" id="IPR032284">
    <property type="entry name" value="RecQ_Zn-bd"/>
</dbReference>
<dbReference type="Gene3D" id="3.40.50.300">
    <property type="entry name" value="P-loop containing nucleotide triphosphate hydrolases"/>
    <property type="match status" value="2"/>
</dbReference>
<evidence type="ECO:0000256" key="8">
    <source>
        <dbReference type="ARBA" id="ARBA00023235"/>
    </source>
</evidence>
<accession>A0A7D9IS93</accession>
<evidence type="ECO:0000256" key="1">
    <source>
        <dbReference type="ARBA" id="ARBA00004123"/>
    </source>
</evidence>
<evidence type="ECO:0000256" key="4">
    <source>
        <dbReference type="ARBA" id="ARBA00022801"/>
    </source>
</evidence>
<evidence type="ECO:0000256" key="5">
    <source>
        <dbReference type="ARBA" id="ARBA00022806"/>
    </source>
</evidence>
<dbReference type="Proteomes" id="UP001152795">
    <property type="component" value="Unassembled WGS sequence"/>
</dbReference>
<dbReference type="InterPro" id="IPR011545">
    <property type="entry name" value="DEAD/DEAH_box_helicase_dom"/>
</dbReference>